<sequence>MAQKLVFQDDRMQKLWKDLQGIVDDTNYLRTKTQGFFNQMDGELYARVSGEAQLAQSQINRLADDSEQLKDFVLFAITKIQEVEQQNMADARVLIEGSVKLDLWGSPLQEQPLSMIKREPSSYVEDPLFEDPAVQKLYLQLQNGTEEEQLEAKEKLDAIFMARDTIARAQVAYATYKAFGNKYLMEQAHKEAAKQREKLKGYGVSEDFYGEKFNLSQLFSGTALQACSYDPSFQLTKDGKFVQVPMPDDNQYQYLLGLVMKGGSQGAWAQKQLEELHKLLSEIGRAQVAWNEYKAKGMQKEMDGAHAYAEKLRTQLKDKYSLSSEMVDDVDFKYLWTGTGFAGNALKPQDTNIGTGQSLDLLTIAQQVVFGNEGDYDTVVRDDGKNPKTGYLGGVSIGKLQWHESRAYDLLLKIMKEDMETAKKLLGENSKVYKELCDPILAKSGNRWYERVLTVEEKQAISKLISTNIGKKAQDEQAKLDMQGYLNAGKKLGITDEKTLIYFADLQNQSPKRAKEIVQDAGGGKGLTLEKIHKFALDNSVMGKYVLRRNTTFDKINKLTFENKKGETSSNNQQVQTPANPKPKDNNQSGVSQSTKGFTELPKDGPGFKRQGGNITAWGTPSTIESFMSIAKNWSEKSDKLIYYNDLSQKNGGDHPAHKSHETGTDIDIRPIRKDNKNEGGITWESSSYDRDATRKLIEIILKDPNVESIYFNDPVLIKEFKDRVIFAKGHHNHLHINFKK</sequence>
<evidence type="ECO:0000313" key="9">
    <source>
        <dbReference type="EMBL" id="RUT39513.1"/>
    </source>
</evidence>
<evidence type="ECO:0000256" key="6">
    <source>
        <dbReference type="ARBA" id="ARBA00022833"/>
    </source>
</evidence>
<keyword evidence="2" id="KW-0479">Metal-binding</keyword>
<dbReference type="Pfam" id="PF03411">
    <property type="entry name" value="Peptidase_M74"/>
    <property type="match status" value="1"/>
</dbReference>
<keyword evidence="10" id="KW-1185">Reference proteome</keyword>
<name>A0A3S1C0U3_9BACL</name>
<dbReference type="SUPFAM" id="SSF55166">
    <property type="entry name" value="Hedgehog/DD-peptidase"/>
    <property type="match status" value="1"/>
</dbReference>
<dbReference type="Gene3D" id="3.30.1380.10">
    <property type="match status" value="1"/>
</dbReference>
<dbReference type="GO" id="GO:0046872">
    <property type="term" value="F:metal ion binding"/>
    <property type="evidence" value="ECO:0007669"/>
    <property type="project" value="UniProtKB-KW"/>
</dbReference>
<dbReference type="InterPro" id="IPR009045">
    <property type="entry name" value="Zn_M74/Hedgehog-like"/>
</dbReference>
<evidence type="ECO:0000256" key="5">
    <source>
        <dbReference type="ARBA" id="ARBA00022801"/>
    </source>
</evidence>
<keyword evidence="6" id="KW-0862">Zinc</keyword>
<evidence type="ECO:0000256" key="7">
    <source>
        <dbReference type="ARBA" id="ARBA00023049"/>
    </source>
</evidence>
<feature type="compositionally biased region" description="Polar residues" evidence="8">
    <location>
        <begin position="568"/>
        <end position="579"/>
    </location>
</feature>
<accession>A0A3S1C0U3</accession>
<feature type="region of interest" description="Disordered" evidence="8">
    <location>
        <begin position="650"/>
        <end position="683"/>
    </location>
</feature>
<dbReference type="RefSeq" id="WP_127194954.1">
    <property type="nucleotide sequence ID" value="NZ_RZNY01000043.1"/>
</dbReference>
<dbReference type="InterPro" id="IPR005073">
    <property type="entry name" value="Peptidase_M74"/>
</dbReference>
<keyword evidence="3" id="KW-0732">Signal</keyword>
<dbReference type="GO" id="GO:0006508">
    <property type="term" value="P:proteolysis"/>
    <property type="evidence" value="ECO:0007669"/>
    <property type="project" value="UniProtKB-KW"/>
</dbReference>
<dbReference type="EMBL" id="RZNY01000043">
    <property type="protein sequence ID" value="RUT39513.1"/>
    <property type="molecule type" value="Genomic_DNA"/>
</dbReference>
<reference evidence="9 10" key="1">
    <citation type="submission" date="2018-12" db="EMBL/GenBank/DDBJ databases">
        <authorList>
            <person name="Sun L."/>
            <person name="Chen Z."/>
        </authorList>
    </citation>
    <scope>NUCLEOTIDE SEQUENCE [LARGE SCALE GENOMIC DNA]</scope>
    <source>
        <strain evidence="9 10">DSM 15890</strain>
    </source>
</reference>
<dbReference type="GO" id="GO:0008237">
    <property type="term" value="F:metallopeptidase activity"/>
    <property type="evidence" value="ECO:0007669"/>
    <property type="project" value="UniProtKB-KW"/>
</dbReference>
<protein>
    <submittedName>
        <fullName evidence="9">Uncharacterized protein</fullName>
    </submittedName>
</protein>
<gene>
    <name evidence="9" type="ORF">EJP82_25885</name>
</gene>
<dbReference type="OrthoDB" id="2613502at2"/>
<evidence type="ECO:0000256" key="3">
    <source>
        <dbReference type="ARBA" id="ARBA00022729"/>
    </source>
</evidence>
<feature type="compositionally biased region" description="Polar residues" evidence="8">
    <location>
        <begin position="586"/>
        <end position="597"/>
    </location>
</feature>
<proteinExistence type="predicted"/>
<feature type="compositionally biased region" description="Basic and acidic residues" evidence="8">
    <location>
        <begin position="652"/>
        <end position="678"/>
    </location>
</feature>
<keyword evidence="7" id="KW-0482">Metalloprotease</keyword>
<evidence type="ECO:0000256" key="1">
    <source>
        <dbReference type="ARBA" id="ARBA00022670"/>
    </source>
</evidence>
<keyword evidence="4" id="KW-0574">Periplasm</keyword>
<comment type="caution">
    <text evidence="9">The sequence shown here is derived from an EMBL/GenBank/DDBJ whole genome shotgun (WGS) entry which is preliminary data.</text>
</comment>
<evidence type="ECO:0000256" key="2">
    <source>
        <dbReference type="ARBA" id="ARBA00022723"/>
    </source>
</evidence>
<organism evidence="9 10">
    <name type="scientific">Paenibacillus anaericanus</name>
    <dbReference type="NCBI Taxonomy" id="170367"/>
    <lineage>
        <taxon>Bacteria</taxon>
        <taxon>Bacillati</taxon>
        <taxon>Bacillota</taxon>
        <taxon>Bacilli</taxon>
        <taxon>Bacillales</taxon>
        <taxon>Paenibacillaceae</taxon>
        <taxon>Paenibacillus</taxon>
    </lineage>
</organism>
<evidence type="ECO:0000256" key="4">
    <source>
        <dbReference type="ARBA" id="ARBA00022764"/>
    </source>
</evidence>
<evidence type="ECO:0000256" key="8">
    <source>
        <dbReference type="SAM" id="MobiDB-lite"/>
    </source>
</evidence>
<dbReference type="AlphaFoldDB" id="A0A3S1C0U3"/>
<dbReference type="GO" id="GO:0030288">
    <property type="term" value="C:outer membrane-bounded periplasmic space"/>
    <property type="evidence" value="ECO:0007669"/>
    <property type="project" value="InterPro"/>
</dbReference>
<dbReference type="GO" id="GO:0004252">
    <property type="term" value="F:serine-type endopeptidase activity"/>
    <property type="evidence" value="ECO:0007669"/>
    <property type="project" value="InterPro"/>
</dbReference>
<feature type="region of interest" description="Disordered" evidence="8">
    <location>
        <begin position="564"/>
        <end position="617"/>
    </location>
</feature>
<keyword evidence="5" id="KW-0378">Hydrolase</keyword>
<dbReference type="Proteomes" id="UP000279446">
    <property type="component" value="Unassembled WGS sequence"/>
</dbReference>
<evidence type="ECO:0000313" key="10">
    <source>
        <dbReference type="Proteomes" id="UP000279446"/>
    </source>
</evidence>
<keyword evidence="1" id="KW-0645">Protease</keyword>